<organism evidence="2">
    <name type="scientific">Vitis vinifera</name>
    <name type="common">Grape</name>
    <dbReference type="NCBI Taxonomy" id="29760"/>
    <lineage>
        <taxon>Eukaryota</taxon>
        <taxon>Viridiplantae</taxon>
        <taxon>Streptophyta</taxon>
        <taxon>Embryophyta</taxon>
        <taxon>Tracheophyta</taxon>
        <taxon>Spermatophyta</taxon>
        <taxon>Magnoliopsida</taxon>
        <taxon>eudicotyledons</taxon>
        <taxon>Gunneridae</taxon>
        <taxon>Pentapetalae</taxon>
        <taxon>rosids</taxon>
        <taxon>Vitales</taxon>
        <taxon>Vitaceae</taxon>
        <taxon>Viteae</taxon>
        <taxon>Vitis</taxon>
    </lineage>
</organism>
<protein>
    <submittedName>
        <fullName evidence="2">Uncharacterized protein</fullName>
    </submittedName>
</protein>
<gene>
    <name evidence="2" type="ORF">VITISV_010232</name>
</gene>
<sequence length="381" mass="43394">MTSNLRAGFRERQRKRLSESIVVNPTPSKRACLEPAPTLMPVSVPPATARAVAPDLDEKLLFANDIAHHEPRRPFVGPNHFNEESFEYMVYFLPHPKPTYVPRRETPIQNMGVLFSTTQRIPIKIDNDPRRSLWHDFRMTLQTPPFPILCPCRTIRLSRRHKWAYVAHNMDGNEDLFANLEMTKNEVIAARKLAEEGVADKKKAKEEADRLRQELQDLRAGFAAQKKALEANCQKQVDNMFFYGYRCCMKKHGITHAYFSWNNDLHPISKGEMSSSCWPFGCRFSIATSINFFYVIAMGKRSTMSIPHCANDQGLVTGFRALEANVRARFGPTKTISYSASLLEVKKLRRIAYSTSSLVSDCRIRPILDLDALDALDAPST</sequence>
<name>A5BEI1_VITVI</name>
<feature type="coiled-coil region" evidence="1">
    <location>
        <begin position="194"/>
        <end position="232"/>
    </location>
</feature>
<evidence type="ECO:0000313" key="2">
    <source>
        <dbReference type="EMBL" id="CAN63396.1"/>
    </source>
</evidence>
<keyword evidence="1" id="KW-0175">Coiled coil</keyword>
<dbReference type="AlphaFoldDB" id="A5BEI1"/>
<evidence type="ECO:0000256" key="1">
    <source>
        <dbReference type="SAM" id="Coils"/>
    </source>
</evidence>
<proteinExistence type="predicted"/>
<reference evidence="2" key="1">
    <citation type="journal article" date="2007" name="PLoS ONE">
        <title>The first genome sequence of an elite grapevine cultivar (Pinot noir Vitis vinifera L.): coping with a highly heterozygous genome.</title>
        <authorList>
            <person name="Velasco R."/>
            <person name="Zharkikh A."/>
            <person name="Troggio M."/>
            <person name="Cartwright D.A."/>
            <person name="Cestaro A."/>
            <person name="Pruss D."/>
            <person name="Pindo M."/>
            <person name="FitzGerald L.M."/>
            <person name="Vezzulli S."/>
            <person name="Reid J."/>
            <person name="Malacarne G."/>
            <person name="Iliev D."/>
            <person name="Coppola G."/>
            <person name="Wardell B."/>
            <person name="Micheletti D."/>
            <person name="Macalma T."/>
            <person name="Facci M."/>
            <person name="Mitchell J.T."/>
            <person name="Perazzolli M."/>
            <person name="Eldredge G."/>
            <person name="Gatto P."/>
            <person name="Oyzerski R."/>
            <person name="Moretto M."/>
            <person name="Gutin N."/>
            <person name="Stefanini M."/>
            <person name="Chen Y."/>
            <person name="Segala C."/>
            <person name="Davenport C."/>
            <person name="Dematte L."/>
            <person name="Mraz A."/>
            <person name="Battilana J."/>
            <person name="Stormo K."/>
            <person name="Costa F."/>
            <person name="Tao Q."/>
            <person name="Si-Ammour A."/>
            <person name="Harkins T."/>
            <person name="Lackey A."/>
            <person name="Perbost C."/>
            <person name="Taillon B."/>
            <person name="Stella A."/>
            <person name="Solovyev V."/>
            <person name="Fawcett J.A."/>
            <person name="Sterck L."/>
            <person name="Vandepoele K."/>
            <person name="Grando S.M."/>
            <person name="Toppo S."/>
            <person name="Moser C."/>
            <person name="Lanchbury J."/>
            <person name="Bogden R."/>
            <person name="Skolnick M."/>
            <person name="Sgaramella V."/>
            <person name="Bhatnagar S.K."/>
            <person name="Fontana P."/>
            <person name="Gutin A."/>
            <person name="Van de Peer Y."/>
            <person name="Salamini F."/>
            <person name="Viola R."/>
        </authorList>
    </citation>
    <scope>NUCLEOTIDE SEQUENCE</scope>
</reference>
<dbReference type="EMBL" id="AM456696">
    <property type="protein sequence ID" value="CAN63396.1"/>
    <property type="molecule type" value="Genomic_DNA"/>
</dbReference>
<accession>A5BEI1</accession>